<evidence type="ECO:0000256" key="1">
    <source>
        <dbReference type="ARBA" id="ARBA00004604"/>
    </source>
</evidence>
<comment type="caution">
    <text evidence="12">The sequence shown here is derived from an EMBL/GenBank/DDBJ whole genome shotgun (WGS) entry which is preliminary data.</text>
</comment>
<dbReference type="InterPro" id="IPR023273">
    <property type="entry name" value="RCMT_NOP2"/>
</dbReference>
<dbReference type="InterPro" id="IPR049560">
    <property type="entry name" value="MeTrfase_RsmB-F_NOP2_cat"/>
</dbReference>
<evidence type="ECO:0000256" key="10">
    <source>
        <dbReference type="SAM" id="MobiDB-lite"/>
    </source>
</evidence>
<comment type="subcellular location">
    <subcellularLocation>
        <location evidence="1">Nucleus</location>
        <location evidence="1">Nucleolus</location>
    </subcellularLocation>
</comment>
<feature type="binding site" evidence="9">
    <location>
        <position position="409"/>
    </location>
    <ligand>
        <name>S-adenosyl-L-methionine</name>
        <dbReference type="ChEBI" id="CHEBI:59789"/>
    </ligand>
</feature>
<dbReference type="InterPro" id="IPR023267">
    <property type="entry name" value="RCMT"/>
</dbReference>
<keyword evidence="13" id="KW-1185">Reference proteome</keyword>
<dbReference type="PROSITE" id="PS51686">
    <property type="entry name" value="SAM_MT_RSMB_NOP"/>
    <property type="match status" value="1"/>
</dbReference>
<feature type="binding site" evidence="9">
    <location>
        <position position="426"/>
    </location>
    <ligand>
        <name>S-adenosyl-L-methionine</name>
        <dbReference type="ChEBI" id="CHEBI:59789"/>
    </ligand>
</feature>
<dbReference type="InterPro" id="IPR011023">
    <property type="entry name" value="Nop2p"/>
</dbReference>
<feature type="binding site" evidence="9">
    <location>
        <begin position="358"/>
        <end position="364"/>
    </location>
    <ligand>
        <name>S-adenosyl-L-methionine</name>
        <dbReference type="ChEBI" id="CHEBI:59789"/>
    </ligand>
</feature>
<feature type="compositionally biased region" description="Acidic residues" evidence="10">
    <location>
        <begin position="115"/>
        <end position="151"/>
    </location>
</feature>
<keyword evidence="3" id="KW-0690">Ribosome biogenesis</keyword>
<feature type="active site" description="Nucleophile" evidence="9">
    <location>
        <position position="483"/>
    </location>
</feature>
<evidence type="ECO:0000256" key="5">
    <source>
        <dbReference type="ARBA" id="ARBA00022679"/>
    </source>
</evidence>
<dbReference type="GO" id="GO:0009383">
    <property type="term" value="F:rRNA (cytosine-C5-)-methyltransferase activity"/>
    <property type="evidence" value="ECO:0007669"/>
    <property type="project" value="TreeGrafter"/>
</dbReference>
<keyword evidence="6 9" id="KW-0949">S-adenosyl-L-methionine</keyword>
<feature type="binding site" evidence="9">
    <location>
        <position position="382"/>
    </location>
    <ligand>
        <name>S-adenosyl-L-methionine</name>
        <dbReference type="ChEBI" id="CHEBI:59789"/>
    </ligand>
</feature>
<keyword evidence="7 9" id="KW-0694">RNA-binding</keyword>
<dbReference type="InterPro" id="IPR001678">
    <property type="entry name" value="MeTrfase_RsmB-F_NOP2_dom"/>
</dbReference>
<dbReference type="PRINTS" id="PR02012">
    <property type="entry name" value="RCMTNOP2"/>
</dbReference>
<feature type="compositionally biased region" description="Basic and acidic residues" evidence="10">
    <location>
        <begin position="558"/>
        <end position="597"/>
    </location>
</feature>
<evidence type="ECO:0000256" key="9">
    <source>
        <dbReference type="PROSITE-ProRule" id="PRU01023"/>
    </source>
</evidence>
<organism evidence="12 13">
    <name type="scientific">Littorina saxatilis</name>
    <dbReference type="NCBI Taxonomy" id="31220"/>
    <lineage>
        <taxon>Eukaryota</taxon>
        <taxon>Metazoa</taxon>
        <taxon>Spiralia</taxon>
        <taxon>Lophotrochozoa</taxon>
        <taxon>Mollusca</taxon>
        <taxon>Gastropoda</taxon>
        <taxon>Caenogastropoda</taxon>
        <taxon>Littorinimorpha</taxon>
        <taxon>Littorinoidea</taxon>
        <taxon>Littorinidae</taxon>
        <taxon>Littorina</taxon>
    </lineage>
</organism>
<keyword evidence="5 9" id="KW-0808">Transferase</keyword>
<proteinExistence type="inferred from homology"/>
<dbReference type="Gene3D" id="3.30.70.1170">
    <property type="entry name" value="Sun protein, domain 3"/>
    <property type="match status" value="1"/>
</dbReference>
<gene>
    <name evidence="12" type="ORF">V1264_007076</name>
</gene>
<comment type="similarity">
    <text evidence="2 9">Belongs to the class I-like SAM-binding methyltransferase superfamily. RsmB/NOP family.</text>
</comment>
<reference evidence="12 13" key="1">
    <citation type="submission" date="2024-02" db="EMBL/GenBank/DDBJ databases">
        <title>Chromosome-scale genome assembly of the rough periwinkle Littorina saxatilis.</title>
        <authorList>
            <person name="De Jode A."/>
            <person name="Faria R."/>
            <person name="Formenti G."/>
            <person name="Sims Y."/>
            <person name="Smith T.P."/>
            <person name="Tracey A."/>
            <person name="Wood J.M.D."/>
            <person name="Zagrodzka Z.B."/>
            <person name="Johannesson K."/>
            <person name="Butlin R.K."/>
            <person name="Leder E.H."/>
        </authorList>
    </citation>
    <scope>NUCLEOTIDE SEQUENCE [LARGE SCALE GENOMIC DNA]</scope>
    <source>
        <strain evidence="12">Snail1</strain>
        <tissue evidence="12">Muscle</tissue>
    </source>
</reference>
<dbReference type="Pfam" id="PF22458">
    <property type="entry name" value="RsmF-B_ferredox"/>
    <property type="match status" value="1"/>
</dbReference>
<feature type="region of interest" description="Disordered" evidence="10">
    <location>
        <begin position="1"/>
        <end position="151"/>
    </location>
</feature>
<feature type="compositionally biased region" description="Basic residues" evidence="10">
    <location>
        <begin position="656"/>
        <end position="696"/>
    </location>
</feature>
<dbReference type="GO" id="GO:0070475">
    <property type="term" value="P:rRNA base methylation"/>
    <property type="evidence" value="ECO:0007669"/>
    <property type="project" value="TreeGrafter"/>
</dbReference>
<dbReference type="GO" id="GO:0003723">
    <property type="term" value="F:RNA binding"/>
    <property type="evidence" value="ECO:0007669"/>
    <property type="project" value="UniProtKB-UniRule"/>
</dbReference>
<evidence type="ECO:0000256" key="6">
    <source>
        <dbReference type="ARBA" id="ARBA00022691"/>
    </source>
</evidence>
<dbReference type="FunFam" id="3.30.70.1170:FF:000001">
    <property type="entry name" value="Ribosomal RNA methyltransferase Nop2"/>
    <property type="match status" value="1"/>
</dbReference>
<dbReference type="SUPFAM" id="SSF53335">
    <property type="entry name" value="S-adenosyl-L-methionine-dependent methyltransferases"/>
    <property type="match status" value="1"/>
</dbReference>
<sequence length="696" mass="76688">MGRKRQLDRVPSGPGRKSRRQKDPEFESAKDKKAEKKAKRPKLDGLKKKKKGKPKAAPPPVALDSEGSTDESDLVGVAVYPLPDDFGDDEEVSDTTPQVVDGAQGDASDEKNEGSDDEEDGDEESDDGDEGGDQGMESYDEGDSSDEEELLPIEKAAKKGRKKEEEDNRLAEEELQTNIAATETLVLPSGQEVEKDAHIASDLTLVQQRIRDVQFVLADFKARKQEGKGRSDYVQQLRRDLCTYYSYNEFLMEKLMDLFPQDITDVLEANEVPRPMTIRANTLKTRRRDLAQALISRGVNLDPIGKWSKVGLVVYDSQVPVGATPEYLAGHYMLQGGSSFLPVMALAPQEKERVLDMCAAPGGKSSYIAALMKNSGSLFANDANADRAKAIVSNLHRMGVHNSVVSAYDARTFPKIMHGFDRVLLDAPCSGTGVIAKDPAVKTSKDEKDIQRCSHLQKELILAAIDCCNANSPTGGYVVYSTCSIMVEENEWVIDYALKMRSVRLVPTGLPFGNEGFVNFKQHRFHPAMKMTRRFYPHTHNLDGFFVAKLQKFSNKMPGEEQKPKPDKETNGQAKGDKSTDKAADKGQKRKNADSKEPNNTNKKRKFDPPQTPKQQGGKKNKTDTPQGEKSSPKLKGILKKSPQNAASGGKPSPTTKKRGKPSPTTKKRGKPSPTTKKRGKPSPNMKKKGKPAKKG</sequence>
<dbReference type="PRINTS" id="PR02008">
    <property type="entry name" value="RCMTFAMILY"/>
</dbReference>
<evidence type="ECO:0000256" key="8">
    <source>
        <dbReference type="ARBA" id="ARBA00023242"/>
    </source>
</evidence>
<evidence type="ECO:0000256" key="4">
    <source>
        <dbReference type="ARBA" id="ARBA00022603"/>
    </source>
</evidence>
<evidence type="ECO:0000256" key="3">
    <source>
        <dbReference type="ARBA" id="ARBA00022517"/>
    </source>
</evidence>
<dbReference type="NCBIfam" id="TIGR00446">
    <property type="entry name" value="nop2p"/>
    <property type="match status" value="1"/>
</dbReference>
<dbReference type="CDD" id="cd02440">
    <property type="entry name" value="AdoMet_MTases"/>
    <property type="match status" value="1"/>
</dbReference>
<feature type="region of interest" description="Disordered" evidence="10">
    <location>
        <begin position="557"/>
        <end position="696"/>
    </location>
</feature>
<evidence type="ECO:0000256" key="7">
    <source>
        <dbReference type="ARBA" id="ARBA00022884"/>
    </source>
</evidence>
<dbReference type="InterPro" id="IPR029063">
    <property type="entry name" value="SAM-dependent_MTases_sf"/>
</dbReference>
<name>A0AAN9AUF3_9CAEN</name>
<dbReference type="Proteomes" id="UP001374579">
    <property type="component" value="Unassembled WGS sequence"/>
</dbReference>
<dbReference type="GO" id="GO:0000470">
    <property type="term" value="P:maturation of LSU-rRNA"/>
    <property type="evidence" value="ECO:0007669"/>
    <property type="project" value="TreeGrafter"/>
</dbReference>
<dbReference type="AlphaFoldDB" id="A0AAN9AUF3"/>
<evidence type="ECO:0000313" key="13">
    <source>
        <dbReference type="Proteomes" id="UP001374579"/>
    </source>
</evidence>
<dbReference type="Pfam" id="PF01189">
    <property type="entry name" value="Methyltr_RsmB-F"/>
    <property type="match status" value="1"/>
</dbReference>
<evidence type="ECO:0000256" key="2">
    <source>
        <dbReference type="ARBA" id="ARBA00007494"/>
    </source>
</evidence>
<dbReference type="GO" id="GO:0005730">
    <property type="term" value="C:nucleolus"/>
    <property type="evidence" value="ECO:0007669"/>
    <property type="project" value="UniProtKB-SubCell"/>
</dbReference>
<dbReference type="PANTHER" id="PTHR22807:SF30">
    <property type="entry name" value="28S RRNA (CYTOSINE(4447)-C(5))-METHYLTRANSFERASE-RELATED"/>
    <property type="match status" value="1"/>
</dbReference>
<dbReference type="InterPro" id="IPR054728">
    <property type="entry name" value="RsmB-like_ferredoxin"/>
</dbReference>
<evidence type="ECO:0000259" key="11">
    <source>
        <dbReference type="PROSITE" id="PS51686"/>
    </source>
</evidence>
<dbReference type="EMBL" id="JBAMIC010000019">
    <property type="protein sequence ID" value="KAK7093297.1"/>
    <property type="molecule type" value="Genomic_DNA"/>
</dbReference>
<dbReference type="PANTHER" id="PTHR22807">
    <property type="entry name" value="NOP2 YEAST -RELATED NOL1/NOP2/FMU SUN DOMAIN-CONTAINING"/>
    <property type="match status" value="1"/>
</dbReference>
<keyword evidence="4 9" id="KW-0489">Methyltransferase</keyword>
<keyword evidence="8" id="KW-0539">Nucleus</keyword>
<feature type="domain" description="SAM-dependent MTase RsmB/NOP-type" evidence="11">
    <location>
        <begin position="266"/>
        <end position="553"/>
    </location>
</feature>
<dbReference type="InterPro" id="IPR018314">
    <property type="entry name" value="RsmB/NOL1/NOP2-like_CS"/>
</dbReference>
<feature type="compositionally biased region" description="Basic and acidic residues" evidence="10">
    <location>
        <begin position="21"/>
        <end position="34"/>
    </location>
</feature>
<evidence type="ECO:0000313" key="12">
    <source>
        <dbReference type="EMBL" id="KAK7093297.1"/>
    </source>
</evidence>
<accession>A0AAN9AUF3</accession>
<protein>
    <recommendedName>
        <fullName evidence="11">SAM-dependent MTase RsmB/NOP-type domain-containing protein</fullName>
    </recommendedName>
</protein>
<dbReference type="PROSITE" id="PS01153">
    <property type="entry name" value="NOL1_NOP2_SUN"/>
    <property type="match status" value="1"/>
</dbReference>
<dbReference type="Gene3D" id="3.40.50.150">
    <property type="entry name" value="Vaccinia Virus protein VP39"/>
    <property type="match status" value="1"/>
</dbReference>